<sequence length="161" mass="17820">MFSYWIPITIFAAFMQNMRSALQKYIKEYLSTAGAAYVRFIYALPLALVLLGVLVLEFDYDLPRINLEFLTYCLLGSLTQILFTFILLYLFSLRNFAVGTTFSKTEILQIAILGLILLGDEVSLFGVGAIVVGMTGVVILSTAQTSVTLSNLATSLFEKST</sequence>
<organism evidence="2">
    <name type="scientific">marine metagenome</name>
    <dbReference type="NCBI Taxonomy" id="408172"/>
    <lineage>
        <taxon>unclassified sequences</taxon>
        <taxon>metagenomes</taxon>
        <taxon>ecological metagenomes</taxon>
    </lineage>
</organism>
<accession>A0A383ALJ7</accession>
<protein>
    <recommendedName>
        <fullName evidence="3">EamA domain-containing protein</fullName>
    </recommendedName>
</protein>
<name>A0A383ALJ7_9ZZZZ</name>
<feature type="transmembrane region" description="Helical" evidence="1">
    <location>
        <begin position="69"/>
        <end position="91"/>
    </location>
</feature>
<evidence type="ECO:0000313" key="2">
    <source>
        <dbReference type="EMBL" id="SVE08075.1"/>
    </source>
</evidence>
<keyword evidence="1" id="KW-0472">Membrane</keyword>
<feature type="transmembrane region" description="Helical" evidence="1">
    <location>
        <begin position="111"/>
        <end position="140"/>
    </location>
</feature>
<evidence type="ECO:0000256" key="1">
    <source>
        <dbReference type="SAM" id="Phobius"/>
    </source>
</evidence>
<proteinExistence type="predicted"/>
<gene>
    <name evidence="2" type="ORF">METZ01_LOCUS460929</name>
</gene>
<dbReference type="SUPFAM" id="SSF103481">
    <property type="entry name" value="Multidrug resistance efflux transporter EmrE"/>
    <property type="match status" value="1"/>
</dbReference>
<dbReference type="InterPro" id="IPR037185">
    <property type="entry name" value="EmrE-like"/>
</dbReference>
<evidence type="ECO:0008006" key="3">
    <source>
        <dbReference type="Google" id="ProtNLM"/>
    </source>
</evidence>
<dbReference type="AlphaFoldDB" id="A0A383ALJ7"/>
<reference evidence="2" key="1">
    <citation type="submission" date="2018-05" db="EMBL/GenBank/DDBJ databases">
        <authorList>
            <person name="Lanie J.A."/>
            <person name="Ng W.-L."/>
            <person name="Kazmierczak K.M."/>
            <person name="Andrzejewski T.M."/>
            <person name="Davidsen T.M."/>
            <person name="Wayne K.J."/>
            <person name="Tettelin H."/>
            <person name="Glass J.I."/>
            <person name="Rusch D."/>
            <person name="Podicherti R."/>
            <person name="Tsui H.-C.T."/>
            <person name="Winkler M.E."/>
        </authorList>
    </citation>
    <scope>NUCLEOTIDE SEQUENCE</scope>
</reference>
<keyword evidence="1" id="KW-1133">Transmembrane helix</keyword>
<dbReference type="EMBL" id="UINC01192771">
    <property type="protein sequence ID" value="SVE08075.1"/>
    <property type="molecule type" value="Genomic_DNA"/>
</dbReference>
<keyword evidence="1" id="KW-0812">Transmembrane</keyword>
<feature type="non-terminal residue" evidence="2">
    <location>
        <position position="161"/>
    </location>
</feature>
<feature type="transmembrane region" description="Helical" evidence="1">
    <location>
        <begin position="36"/>
        <end position="57"/>
    </location>
</feature>